<protein>
    <submittedName>
        <fullName evidence="2">Uncharacterized protein</fullName>
    </submittedName>
</protein>
<evidence type="ECO:0000313" key="3">
    <source>
        <dbReference type="Proteomes" id="UP000182680"/>
    </source>
</evidence>
<dbReference type="AlphaFoldDB" id="A0AA94HUW5"/>
<evidence type="ECO:0000256" key="1">
    <source>
        <dbReference type="SAM" id="Phobius"/>
    </source>
</evidence>
<keyword evidence="1" id="KW-0812">Transmembrane</keyword>
<evidence type="ECO:0000313" key="2">
    <source>
        <dbReference type="EMBL" id="SFW69866.1"/>
    </source>
</evidence>
<reference evidence="3" key="1">
    <citation type="submission" date="2016-11" db="EMBL/GenBank/DDBJ databases">
        <authorList>
            <person name="Jaros S."/>
            <person name="Januszkiewicz K."/>
            <person name="Wedrychowicz H."/>
        </authorList>
    </citation>
    <scope>NUCLEOTIDE SEQUENCE [LARGE SCALE GENOMIC DNA]</scope>
    <source>
        <strain evidence="3">DSM 7057</strain>
    </source>
</reference>
<proteinExistence type="predicted"/>
<gene>
    <name evidence="2" type="ORF">SAMN02910291_02574</name>
</gene>
<name>A0AA94HUW5_DESDE</name>
<dbReference type="EMBL" id="FPIW01000070">
    <property type="protein sequence ID" value="SFW69866.1"/>
    <property type="molecule type" value="Genomic_DNA"/>
</dbReference>
<feature type="transmembrane region" description="Helical" evidence="1">
    <location>
        <begin position="20"/>
        <end position="44"/>
    </location>
</feature>
<feature type="non-terminal residue" evidence="2">
    <location>
        <position position="72"/>
    </location>
</feature>
<sequence length="72" mass="8051">MFLHASEPNQARFRESPKAFYPVNVAMFIGKFILAVLHTVMLLVAKIYQAIVAAPAVRMNDAFRVNPSTDNT</sequence>
<dbReference type="Proteomes" id="UP000182680">
    <property type="component" value="Unassembled WGS sequence"/>
</dbReference>
<organism evidence="2 3">
    <name type="scientific">Desulfovibrio desulfuricans</name>
    <dbReference type="NCBI Taxonomy" id="876"/>
    <lineage>
        <taxon>Bacteria</taxon>
        <taxon>Pseudomonadati</taxon>
        <taxon>Thermodesulfobacteriota</taxon>
        <taxon>Desulfovibrionia</taxon>
        <taxon>Desulfovibrionales</taxon>
        <taxon>Desulfovibrionaceae</taxon>
        <taxon>Desulfovibrio</taxon>
    </lineage>
</organism>
<keyword evidence="1" id="KW-0472">Membrane</keyword>
<comment type="caution">
    <text evidence="2">The sequence shown here is derived from an EMBL/GenBank/DDBJ whole genome shotgun (WGS) entry which is preliminary data.</text>
</comment>
<keyword evidence="1" id="KW-1133">Transmembrane helix</keyword>
<accession>A0AA94HUW5</accession>